<accession>A0A8J3INA7</accession>
<comment type="caution">
    <text evidence="1">The sequence shown here is derived from an EMBL/GenBank/DDBJ whole genome shotgun (WGS) entry which is preliminary data.</text>
</comment>
<keyword evidence="2" id="KW-1185">Reference proteome</keyword>
<dbReference type="EMBL" id="BNJK01000001">
    <property type="protein sequence ID" value="GHO93840.1"/>
    <property type="molecule type" value="Genomic_DNA"/>
</dbReference>
<dbReference type="Proteomes" id="UP000597444">
    <property type="component" value="Unassembled WGS sequence"/>
</dbReference>
<dbReference type="AlphaFoldDB" id="A0A8J3INA7"/>
<organism evidence="1 2">
    <name type="scientific">Reticulibacter mediterranei</name>
    <dbReference type="NCBI Taxonomy" id="2778369"/>
    <lineage>
        <taxon>Bacteria</taxon>
        <taxon>Bacillati</taxon>
        <taxon>Chloroflexota</taxon>
        <taxon>Ktedonobacteria</taxon>
        <taxon>Ktedonobacterales</taxon>
        <taxon>Reticulibacteraceae</taxon>
        <taxon>Reticulibacter</taxon>
    </lineage>
</organism>
<evidence type="ECO:0000313" key="2">
    <source>
        <dbReference type="Proteomes" id="UP000597444"/>
    </source>
</evidence>
<gene>
    <name evidence="1" type="ORF">KSF_038880</name>
</gene>
<reference evidence="1" key="1">
    <citation type="submission" date="2020-10" db="EMBL/GenBank/DDBJ databases">
        <title>Taxonomic study of unclassified bacteria belonging to the class Ktedonobacteria.</title>
        <authorList>
            <person name="Yabe S."/>
            <person name="Wang C.M."/>
            <person name="Zheng Y."/>
            <person name="Sakai Y."/>
            <person name="Cavaletti L."/>
            <person name="Monciardini P."/>
            <person name="Donadio S."/>
        </authorList>
    </citation>
    <scope>NUCLEOTIDE SEQUENCE</scope>
    <source>
        <strain evidence="1">ID150040</strain>
    </source>
</reference>
<evidence type="ECO:0000313" key="1">
    <source>
        <dbReference type="EMBL" id="GHO93840.1"/>
    </source>
</evidence>
<name>A0A8J3INA7_9CHLR</name>
<protein>
    <submittedName>
        <fullName evidence="1">Uncharacterized protein</fullName>
    </submittedName>
</protein>
<proteinExistence type="predicted"/>
<sequence length="63" mass="7439">MALQAQYAYDTFGKFPATVPTIFILMYVQAHHLDLEYYDTLFQPGAYLHTHAEHLERWHGIKE</sequence>